<accession>A0A8H7XYR7</accession>
<protein>
    <recommendedName>
        <fullName evidence="4">FAD-binding domain-containing protein</fullName>
    </recommendedName>
</protein>
<feature type="domain" description="FAD-binding" evidence="4">
    <location>
        <begin position="9"/>
        <end position="180"/>
    </location>
</feature>
<dbReference type="SUPFAM" id="SSF51905">
    <property type="entry name" value="FAD/NAD(P)-binding domain"/>
    <property type="match status" value="1"/>
</dbReference>
<keyword evidence="2" id="KW-0274">FAD</keyword>
<feature type="domain" description="FAD-binding" evidence="4">
    <location>
        <begin position="301"/>
        <end position="383"/>
    </location>
</feature>
<dbReference type="EMBL" id="JAFIQS010000006">
    <property type="protein sequence ID" value="KAG5168376.1"/>
    <property type="molecule type" value="Genomic_DNA"/>
</dbReference>
<dbReference type="InterPro" id="IPR051104">
    <property type="entry name" value="FAD_monoxygenase"/>
</dbReference>
<evidence type="ECO:0000256" key="1">
    <source>
        <dbReference type="ARBA" id="ARBA00022630"/>
    </source>
</evidence>
<keyword evidence="3" id="KW-0560">Oxidoreductase</keyword>
<comment type="caution">
    <text evidence="5">The sequence shown here is derived from an EMBL/GenBank/DDBJ whole genome shotgun (WGS) entry which is preliminary data.</text>
</comment>
<reference evidence="5" key="1">
    <citation type="submission" date="2021-02" db="EMBL/GenBank/DDBJ databases">
        <title>Psilocybe cubensis genome.</title>
        <authorList>
            <person name="Mckernan K.J."/>
            <person name="Crawford S."/>
            <person name="Trippe A."/>
            <person name="Kane L.T."/>
            <person name="Mclaughlin S."/>
        </authorList>
    </citation>
    <scope>NUCLEOTIDE SEQUENCE [LARGE SCALE GENOMIC DNA]</scope>
    <source>
        <strain evidence="5">MGC-MH-2018</strain>
    </source>
</reference>
<evidence type="ECO:0000256" key="3">
    <source>
        <dbReference type="ARBA" id="ARBA00023002"/>
    </source>
</evidence>
<dbReference type="Gene3D" id="3.50.50.60">
    <property type="entry name" value="FAD/NAD(P)-binding domain"/>
    <property type="match status" value="1"/>
</dbReference>
<evidence type="ECO:0000259" key="4">
    <source>
        <dbReference type="Pfam" id="PF01494"/>
    </source>
</evidence>
<dbReference type="GO" id="GO:0071949">
    <property type="term" value="F:FAD binding"/>
    <property type="evidence" value="ECO:0007669"/>
    <property type="project" value="InterPro"/>
</dbReference>
<dbReference type="GO" id="GO:0044550">
    <property type="term" value="P:secondary metabolite biosynthetic process"/>
    <property type="evidence" value="ECO:0007669"/>
    <property type="project" value="TreeGrafter"/>
</dbReference>
<evidence type="ECO:0000313" key="5">
    <source>
        <dbReference type="EMBL" id="KAG5168376.1"/>
    </source>
</evidence>
<dbReference type="PANTHER" id="PTHR46720:SF3">
    <property type="entry name" value="FAD-BINDING DOMAIN-CONTAINING PROTEIN-RELATED"/>
    <property type="match status" value="1"/>
</dbReference>
<dbReference type="GO" id="GO:0016491">
    <property type="term" value="F:oxidoreductase activity"/>
    <property type="evidence" value="ECO:0007669"/>
    <property type="project" value="UniProtKB-KW"/>
</dbReference>
<dbReference type="AlphaFoldDB" id="A0A8H7XYR7"/>
<keyword evidence="1" id="KW-0285">Flavoprotein</keyword>
<dbReference type="InterPro" id="IPR036188">
    <property type="entry name" value="FAD/NAD-bd_sf"/>
</dbReference>
<sequence>MSESSRKIRIAVVGGGIGGMAIGVAMSNLKLDNVFQVDIYESTAKLTQVGAGITIWPRGWEILKNMGLEASLVERLSPDQEVPTGVPKIGFVYRKSDQKVGVPITTILVPGGSISYHRADLQDILLKHISPLIQFHLSHRLKRYQRNDKGIIELEFTNGEKAVCDLLIGADGINSAVRRTFISEGKDWSEDEKTRNARPVFSGTYVYRNLIDSDLIRRDNPNHQALKLPVVYCGKNKHIVAYPVSQGRLINSVLFVSDISKQGTYLDGPAVVENTQDDFVSPFVGWEEDAQILVNRTSKPSKWAIQTSKPLDAFASGGVFLIGDAAHAMPPHLGNGAGQAIEDAYFLAMMLAKELTSKEKISIEKITRVYNAVRRPFGNFVVEATIRQGLRYEFNAPGYEDIRDGETVSEERLEALGKIIAKGYDWTWQSMKNDLERALSMMKNDSLERAMM</sequence>
<name>A0A8H7XYR7_PSICU</name>
<organism evidence="5">
    <name type="scientific">Psilocybe cubensis</name>
    <name type="common">Psychedelic mushroom</name>
    <name type="synonym">Stropharia cubensis</name>
    <dbReference type="NCBI Taxonomy" id="181762"/>
    <lineage>
        <taxon>Eukaryota</taxon>
        <taxon>Fungi</taxon>
        <taxon>Dikarya</taxon>
        <taxon>Basidiomycota</taxon>
        <taxon>Agaricomycotina</taxon>
        <taxon>Agaricomycetes</taxon>
        <taxon>Agaricomycetidae</taxon>
        <taxon>Agaricales</taxon>
        <taxon>Agaricineae</taxon>
        <taxon>Strophariaceae</taxon>
        <taxon>Psilocybe</taxon>
    </lineage>
</organism>
<dbReference type="InterPro" id="IPR002938">
    <property type="entry name" value="FAD-bd"/>
</dbReference>
<dbReference type="PRINTS" id="PR00420">
    <property type="entry name" value="RNGMNOXGNASE"/>
</dbReference>
<gene>
    <name evidence="5" type="ORF">JR316_006974</name>
</gene>
<dbReference type="PANTHER" id="PTHR46720">
    <property type="entry name" value="HYDROXYLASE, PUTATIVE (AFU_ORTHOLOGUE AFUA_3G01460)-RELATED"/>
    <property type="match status" value="1"/>
</dbReference>
<dbReference type="Pfam" id="PF01494">
    <property type="entry name" value="FAD_binding_3"/>
    <property type="match status" value="2"/>
</dbReference>
<evidence type="ECO:0000256" key="2">
    <source>
        <dbReference type="ARBA" id="ARBA00022827"/>
    </source>
</evidence>
<proteinExistence type="predicted"/>
<dbReference type="SUPFAM" id="SSF54373">
    <property type="entry name" value="FAD-linked reductases, C-terminal domain"/>
    <property type="match status" value="1"/>
</dbReference>